<dbReference type="InterPro" id="IPR003718">
    <property type="entry name" value="OsmC/Ohr_fam"/>
</dbReference>
<proteinExistence type="predicted"/>
<comment type="caution">
    <text evidence="1">The sequence shown here is derived from an EMBL/GenBank/DDBJ whole genome shotgun (WGS) entry which is preliminary data.</text>
</comment>
<evidence type="ECO:0000313" key="1">
    <source>
        <dbReference type="EMBL" id="EQD47432.1"/>
    </source>
</evidence>
<reference evidence="1" key="1">
    <citation type="submission" date="2013-08" db="EMBL/GenBank/DDBJ databases">
        <authorList>
            <person name="Mendez C."/>
            <person name="Richter M."/>
            <person name="Ferrer M."/>
            <person name="Sanchez J."/>
        </authorList>
    </citation>
    <scope>NUCLEOTIDE SEQUENCE</scope>
</reference>
<reference evidence="1" key="2">
    <citation type="journal article" date="2014" name="ISME J.">
        <title>Microbial stratification in low pH oxic and suboxic macroscopic growths along an acid mine drainage.</title>
        <authorList>
            <person name="Mendez-Garcia C."/>
            <person name="Mesa V."/>
            <person name="Sprenger R.R."/>
            <person name="Richter M."/>
            <person name="Diez M.S."/>
            <person name="Solano J."/>
            <person name="Bargiela R."/>
            <person name="Golyshina O.V."/>
            <person name="Manteca A."/>
            <person name="Ramos J.L."/>
            <person name="Gallego J.R."/>
            <person name="Llorente I."/>
            <person name="Martins Dos Santos V.A."/>
            <person name="Jensen O.N."/>
            <person name="Pelaez A.I."/>
            <person name="Sanchez J."/>
            <person name="Ferrer M."/>
        </authorList>
    </citation>
    <scope>NUCLEOTIDE SEQUENCE</scope>
</reference>
<dbReference type="InterPro" id="IPR052707">
    <property type="entry name" value="OsmC_Ohr_Peroxiredoxin"/>
</dbReference>
<dbReference type="InterPro" id="IPR015946">
    <property type="entry name" value="KH_dom-like_a/b"/>
</dbReference>
<dbReference type="EMBL" id="AUZY01008077">
    <property type="protein sequence ID" value="EQD47432.1"/>
    <property type="molecule type" value="Genomic_DNA"/>
</dbReference>
<protein>
    <submittedName>
        <fullName evidence="1">Peroxiredoxin, osmotically inducible protein C, subgroup</fullName>
    </submittedName>
</protein>
<dbReference type="InterPro" id="IPR019904">
    <property type="entry name" value="Peroxiredoxin_OsmC"/>
</dbReference>
<name>T0ZSC0_9ZZZZ</name>
<dbReference type="Gene3D" id="3.30.300.20">
    <property type="match status" value="1"/>
</dbReference>
<dbReference type="SUPFAM" id="SSF82784">
    <property type="entry name" value="OsmC-like"/>
    <property type="match status" value="1"/>
</dbReference>
<accession>T0ZSC0</accession>
<sequence length="145" mass="14674">MAAKRTAQAVWEGDLAKGRGHVTGTSGGLPDVAVSWASRTEASGGKTSPEELLAAAHAACFSMALSAGLGRMQKPPQQLKVSVTVTFDKVGEAWKVTTSEVTVVGTVPGISAEEFETAAQGAGQNCPISGALKGNVAVTVHAKLA</sequence>
<dbReference type="PANTHER" id="PTHR42830">
    <property type="entry name" value="OSMOTICALLY INDUCIBLE FAMILY PROTEIN"/>
    <property type="match status" value="1"/>
</dbReference>
<organism evidence="1">
    <name type="scientific">mine drainage metagenome</name>
    <dbReference type="NCBI Taxonomy" id="410659"/>
    <lineage>
        <taxon>unclassified sequences</taxon>
        <taxon>metagenomes</taxon>
        <taxon>ecological metagenomes</taxon>
    </lineage>
</organism>
<dbReference type="Pfam" id="PF02566">
    <property type="entry name" value="OsmC"/>
    <property type="match status" value="1"/>
</dbReference>
<dbReference type="InterPro" id="IPR036102">
    <property type="entry name" value="OsmC/Ohrsf"/>
</dbReference>
<dbReference type="PANTHER" id="PTHR42830:SF1">
    <property type="entry name" value="OSMOTICALLY INDUCIBLE FAMILY PROTEIN"/>
    <property type="match status" value="1"/>
</dbReference>
<gene>
    <name evidence="1" type="ORF">B1B_12344</name>
</gene>
<dbReference type="AlphaFoldDB" id="T0ZSC0"/>
<dbReference type="NCBIfam" id="TIGR03562">
    <property type="entry name" value="osmo_induc_OsmC"/>
    <property type="match status" value="1"/>
</dbReference>
<dbReference type="GO" id="GO:0004601">
    <property type="term" value="F:peroxidase activity"/>
    <property type="evidence" value="ECO:0007669"/>
    <property type="project" value="InterPro"/>
</dbReference>
<dbReference type="GO" id="GO:0006979">
    <property type="term" value="P:response to oxidative stress"/>
    <property type="evidence" value="ECO:0007669"/>
    <property type="project" value="InterPro"/>
</dbReference>